<organism evidence="7 8">
    <name type="scientific">Arabis nemorensis</name>
    <dbReference type="NCBI Taxonomy" id="586526"/>
    <lineage>
        <taxon>Eukaryota</taxon>
        <taxon>Viridiplantae</taxon>
        <taxon>Streptophyta</taxon>
        <taxon>Embryophyta</taxon>
        <taxon>Tracheophyta</taxon>
        <taxon>Spermatophyta</taxon>
        <taxon>Magnoliopsida</taxon>
        <taxon>eudicotyledons</taxon>
        <taxon>Gunneridae</taxon>
        <taxon>Pentapetalae</taxon>
        <taxon>rosids</taxon>
        <taxon>malvids</taxon>
        <taxon>Brassicales</taxon>
        <taxon>Brassicaceae</taxon>
        <taxon>Arabideae</taxon>
        <taxon>Arabis</taxon>
    </lineage>
</organism>
<evidence type="ECO:0000256" key="1">
    <source>
        <dbReference type="ARBA" id="ARBA00007495"/>
    </source>
</evidence>
<comment type="caution">
    <text evidence="7">The sequence shown here is derived from an EMBL/GenBank/DDBJ whole genome shotgun (WGS) entry which is preliminary data.</text>
</comment>
<gene>
    <name evidence="7" type="ORF">ANE_LOCUS20907</name>
</gene>
<evidence type="ECO:0000313" key="8">
    <source>
        <dbReference type="Proteomes" id="UP000489600"/>
    </source>
</evidence>
<feature type="signal peptide" evidence="5">
    <location>
        <begin position="1"/>
        <end position="25"/>
    </location>
</feature>
<keyword evidence="2" id="KW-0378">Hydrolase</keyword>
<dbReference type="PANTHER" id="PTHR31490">
    <property type="entry name" value="GLYCOSYL HYDROLASE"/>
    <property type="match status" value="1"/>
</dbReference>
<evidence type="ECO:0000256" key="4">
    <source>
        <dbReference type="ARBA" id="ARBA00023326"/>
    </source>
</evidence>
<dbReference type="GO" id="GO:0000272">
    <property type="term" value="P:polysaccharide catabolic process"/>
    <property type="evidence" value="ECO:0007669"/>
    <property type="project" value="UniProtKB-KW"/>
</dbReference>
<name>A0A565C9X6_9BRAS</name>
<feature type="domain" description="GH10" evidence="6">
    <location>
        <begin position="202"/>
        <end position="501"/>
    </location>
</feature>
<feature type="chain" id="PRO_5022233538" description="GH10 domain-containing protein" evidence="5">
    <location>
        <begin position="26"/>
        <end position="570"/>
    </location>
</feature>
<dbReference type="Gene3D" id="3.20.20.80">
    <property type="entry name" value="Glycosidases"/>
    <property type="match status" value="1"/>
</dbReference>
<dbReference type="Pfam" id="PF00331">
    <property type="entry name" value="Glyco_hydro_10"/>
    <property type="match status" value="1"/>
</dbReference>
<dbReference type="SMART" id="SM00633">
    <property type="entry name" value="Glyco_10"/>
    <property type="match status" value="1"/>
</dbReference>
<evidence type="ECO:0000256" key="5">
    <source>
        <dbReference type="SAM" id="SignalP"/>
    </source>
</evidence>
<keyword evidence="8" id="KW-1185">Reference proteome</keyword>
<dbReference type="InterPro" id="IPR044846">
    <property type="entry name" value="GH10"/>
</dbReference>
<dbReference type="OrthoDB" id="3055998at2759"/>
<proteinExistence type="inferred from homology"/>
<evidence type="ECO:0000259" key="6">
    <source>
        <dbReference type="PROSITE" id="PS51760"/>
    </source>
</evidence>
<protein>
    <recommendedName>
        <fullName evidence="6">GH10 domain-containing protein</fullName>
    </recommendedName>
</protein>
<keyword evidence="3" id="KW-0119">Carbohydrate metabolism</keyword>
<reference evidence="7" key="1">
    <citation type="submission" date="2019-07" db="EMBL/GenBank/DDBJ databases">
        <authorList>
            <person name="Dittberner H."/>
        </authorList>
    </citation>
    <scope>NUCLEOTIDE SEQUENCE [LARGE SCALE GENOMIC DNA]</scope>
</reference>
<dbReference type="Proteomes" id="UP000489600">
    <property type="component" value="Unassembled WGS sequence"/>
</dbReference>
<dbReference type="SUPFAM" id="SSF51445">
    <property type="entry name" value="(Trans)glycosidases"/>
    <property type="match status" value="1"/>
</dbReference>
<accession>A0A565C9X6</accession>
<dbReference type="InterPro" id="IPR017853">
    <property type="entry name" value="GH"/>
</dbReference>
<evidence type="ECO:0000256" key="3">
    <source>
        <dbReference type="ARBA" id="ARBA00023277"/>
    </source>
</evidence>
<dbReference type="AlphaFoldDB" id="A0A565C9X6"/>
<keyword evidence="4" id="KW-0624">Polysaccharide degradation</keyword>
<dbReference type="InterPro" id="IPR001000">
    <property type="entry name" value="GH10_dom"/>
</dbReference>
<sequence length="570" mass="65120">MKNIINGFFLCMLFLLLCLVHSGNAIDPFSYSNSLRTECLMKPPRSSETQGLLLFNRSVEDDSDQEWEIEANGVIREMSQRIELHQGNIYSFSAWVKLREGNDKKVGVVFKTENGRLVHGGEVRAKQGCWSLLKGGIVPDVSGLVNIFFESDDEEAKISASNVLLKRFSKEEWNQKQDQLIEKIRKSKVRFEVTYQNKTAVNGAVVSLIQTKPSFLLGCGMNFRILQSQGYRKWFASRFKITSFTNEMKWYATEKARGRENYTVADSMLKFAEENEILVRGHTVLWDNPKMQPSWVQKIKDPKDVMNVTLNRINSVMKRYKGKLTGWDVVNENLHWDYFEKMLGVNASSRFYNLASKLDPGVTLFVNEYNTIENPKEVTASPIKVKKKMEEILAYPGNQNIKGAIGAQGHFGPTQSNLAYIRSALDTLGSLCLPVWLTELDMPKCLNQEKYIEEILREAYSHPAVKGIIIFGGPEVSGFDKLTLADKDFKNTQTGDVIDKLLKEWQQYSSEIFKIFITDAENEEEEILLLHGHYNVNVSHPWMKNLSTSLSLEVTKDIGQRQVVRVVFNI</sequence>
<dbReference type="GO" id="GO:0031176">
    <property type="term" value="F:endo-1,4-beta-xylanase activity"/>
    <property type="evidence" value="ECO:0007669"/>
    <property type="project" value="UniProtKB-ARBA"/>
</dbReference>
<evidence type="ECO:0000256" key="2">
    <source>
        <dbReference type="ARBA" id="ARBA00022801"/>
    </source>
</evidence>
<dbReference type="PANTHER" id="PTHR31490:SF52">
    <property type="entry name" value="ENDO-1,4-BETA-XYLANASE 5-RELATED"/>
    <property type="match status" value="1"/>
</dbReference>
<keyword evidence="5" id="KW-0732">Signal</keyword>
<dbReference type="Gene3D" id="2.60.120.260">
    <property type="entry name" value="Galactose-binding domain-like"/>
    <property type="match status" value="1"/>
</dbReference>
<comment type="similarity">
    <text evidence="1">Belongs to the glycosyl hydrolase 10 (cellulase F) family.</text>
</comment>
<dbReference type="PROSITE" id="PS51760">
    <property type="entry name" value="GH10_2"/>
    <property type="match status" value="1"/>
</dbReference>
<evidence type="ECO:0000313" key="7">
    <source>
        <dbReference type="EMBL" id="VVB10463.1"/>
    </source>
</evidence>
<dbReference type="EMBL" id="CABITT030000007">
    <property type="protein sequence ID" value="VVB10463.1"/>
    <property type="molecule type" value="Genomic_DNA"/>
</dbReference>